<dbReference type="GO" id="GO:0060294">
    <property type="term" value="P:cilium movement involved in cell motility"/>
    <property type="evidence" value="ECO:0007669"/>
    <property type="project" value="InterPro"/>
</dbReference>
<keyword evidence="2" id="KW-0963">Cytoplasm</keyword>
<evidence type="ECO:0000256" key="10">
    <source>
        <dbReference type="ARBA" id="ARBA00041080"/>
    </source>
</evidence>
<keyword evidence="5" id="KW-0969">Cilium</keyword>
<evidence type="ECO:0000256" key="1">
    <source>
        <dbReference type="ARBA" id="ARBA00004611"/>
    </source>
</evidence>
<dbReference type="EMBL" id="CAXIEN010000653">
    <property type="protein sequence ID" value="CAL1301318.1"/>
    <property type="molecule type" value="Genomic_DNA"/>
</dbReference>
<evidence type="ECO:0000313" key="11">
    <source>
        <dbReference type="EMBL" id="CAL1301318.1"/>
    </source>
</evidence>
<evidence type="ECO:0000256" key="9">
    <source>
        <dbReference type="ARBA" id="ARBA00038319"/>
    </source>
</evidence>
<dbReference type="InterPro" id="IPR055316">
    <property type="entry name" value="RSP9"/>
</dbReference>
<comment type="similarity">
    <text evidence="9">Belongs to the flagellar radial spoke RSP9 family.</text>
</comment>
<dbReference type="PANTHER" id="PTHR22069:SF0">
    <property type="entry name" value="RADIAL SPOKE HEAD PROTEIN 9 HOMOLOG"/>
    <property type="match status" value="1"/>
</dbReference>
<dbReference type="GO" id="GO:0060091">
    <property type="term" value="C:kinocilium"/>
    <property type="evidence" value="ECO:0007669"/>
    <property type="project" value="UniProtKB-SubCell"/>
</dbReference>
<sequence>MLKNKLNLNMEHFYSSGLFLTTEEQLVLLTSLPVLQQENKFSSVAFLGKVFGTEKDYYIAQGRGEDFIRNKMSFYSTDGYTWRLLFPPSEDTLKYFHLVRTRFRGDPTSKHRYHGRDGNGKAEIKEEHRLSAFLKLMDFETAIGPKNSLMITPKGIINKNPYFKGLPTDEALKLESYLHYRLPDSDVSFAPTTLICPPGGDRALQFLEPINRDYPPGCWTLQSDALQEVVTIKSLWWPGFTFYHIPETGEYNSIYMGFGERNDDLPFMV</sequence>
<evidence type="ECO:0000256" key="3">
    <source>
        <dbReference type="ARBA" id="ARBA00022794"/>
    </source>
</evidence>
<dbReference type="AlphaFoldDB" id="A0AAV2BZ34"/>
<comment type="caution">
    <text evidence="11">The sequence shown here is derived from an EMBL/GenBank/DDBJ whole genome shotgun (WGS) entry which is preliminary data.</text>
</comment>
<keyword evidence="7" id="KW-0966">Cell projection</keyword>
<evidence type="ECO:0000256" key="5">
    <source>
        <dbReference type="ARBA" id="ARBA00023069"/>
    </source>
</evidence>
<dbReference type="PANTHER" id="PTHR22069">
    <property type="entry name" value="MITOCHONDRIAL RIBOSOMAL PROTEIN S18"/>
    <property type="match status" value="1"/>
</dbReference>
<dbReference type="Pfam" id="PF04712">
    <property type="entry name" value="Radial_spoke"/>
    <property type="match status" value="1"/>
</dbReference>
<accession>A0AAV2BZ34</accession>
<dbReference type="GO" id="GO:0044458">
    <property type="term" value="P:motile cilium assembly"/>
    <property type="evidence" value="ECO:0007669"/>
    <property type="project" value="TreeGrafter"/>
</dbReference>
<evidence type="ECO:0000256" key="4">
    <source>
        <dbReference type="ARBA" id="ARBA00022846"/>
    </source>
</evidence>
<proteinExistence type="inferred from homology"/>
<evidence type="ECO:0000256" key="8">
    <source>
        <dbReference type="ARBA" id="ARBA00037822"/>
    </source>
</evidence>
<keyword evidence="3" id="KW-0970">Cilium biogenesis/degradation</keyword>
<evidence type="ECO:0000313" key="12">
    <source>
        <dbReference type="Proteomes" id="UP001497382"/>
    </source>
</evidence>
<evidence type="ECO:0000256" key="6">
    <source>
        <dbReference type="ARBA" id="ARBA00023212"/>
    </source>
</evidence>
<dbReference type="Proteomes" id="UP001497382">
    <property type="component" value="Unassembled WGS sequence"/>
</dbReference>
<reference evidence="11 12" key="1">
    <citation type="submission" date="2024-04" db="EMBL/GenBank/DDBJ databases">
        <authorList>
            <person name="Rising A."/>
            <person name="Reimegard J."/>
            <person name="Sonavane S."/>
            <person name="Akerstrom W."/>
            <person name="Nylinder S."/>
            <person name="Hedman E."/>
            <person name="Kallberg Y."/>
        </authorList>
    </citation>
    <scope>NUCLEOTIDE SEQUENCE [LARGE SCALE GENOMIC DNA]</scope>
</reference>
<protein>
    <recommendedName>
        <fullName evidence="10">Radial spoke head protein 9 homolog</fullName>
    </recommendedName>
</protein>
<name>A0AAV2BZ34_9ARAC</name>
<evidence type="ECO:0000256" key="2">
    <source>
        <dbReference type="ARBA" id="ARBA00022490"/>
    </source>
</evidence>
<keyword evidence="12" id="KW-1185">Reference proteome</keyword>
<dbReference type="GO" id="GO:0035082">
    <property type="term" value="P:axoneme assembly"/>
    <property type="evidence" value="ECO:0007669"/>
    <property type="project" value="InterPro"/>
</dbReference>
<comment type="subcellular location">
    <subcellularLocation>
        <location evidence="8">Cell projection</location>
        <location evidence="8">Kinocilium</location>
    </subcellularLocation>
    <subcellularLocation>
        <location evidence="1">Cytoplasm</location>
        <location evidence="1">Cytoskeleton</location>
        <location evidence="1">Flagellum axoneme</location>
    </subcellularLocation>
</comment>
<keyword evidence="6" id="KW-0206">Cytoskeleton</keyword>
<dbReference type="GO" id="GO:0001534">
    <property type="term" value="C:radial spoke"/>
    <property type="evidence" value="ECO:0007669"/>
    <property type="project" value="InterPro"/>
</dbReference>
<organism evidence="11 12">
    <name type="scientific">Larinioides sclopetarius</name>
    <dbReference type="NCBI Taxonomy" id="280406"/>
    <lineage>
        <taxon>Eukaryota</taxon>
        <taxon>Metazoa</taxon>
        <taxon>Ecdysozoa</taxon>
        <taxon>Arthropoda</taxon>
        <taxon>Chelicerata</taxon>
        <taxon>Arachnida</taxon>
        <taxon>Araneae</taxon>
        <taxon>Araneomorphae</taxon>
        <taxon>Entelegynae</taxon>
        <taxon>Araneoidea</taxon>
        <taxon>Araneidae</taxon>
        <taxon>Larinioides</taxon>
    </lineage>
</organism>
<gene>
    <name evidence="11" type="ORF">LARSCL_LOCUS22439</name>
</gene>
<keyword evidence="4" id="KW-0282">Flagellum</keyword>
<evidence type="ECO:0000256" key="7">
    <source>
        <dbReference type="ARBA" id="ARBA00023273"/>
    </source>
</evidence>
<dbReference type="InterPro" id="IPR006802">
    <property type="entry name" value="Radial_spoke"/>
</dbReference>